<comment type="caution">
    <text evidence="2">The sequence shown here is derived from an EMBL/GenBank/DDBJ whole genome shotgun (WGS) entry which is preliminary data.</text>
</comment>
<accession>A0ABR3FFC1</accession>
<dbReference type="EMBL" id="JBAHYK010000437">
    <property type="protein sequence ID" value="KAL0574032.1"/>
    <property type="molecule type" value="Genomic_DNA"/>
</dbReference>
<protein>
    <submittedName>
        <fullName evidence="2">Uncharacterized protein</fullName>
    </submittedName>
</protein>
<dbReference type="Proteomes" id="UP001465976">
    <property type="component" value="Unassembled WGS sequence"/>
</dbReference>
<evidence type="ECO:0000313" key="3">
    <source>
        <dbReference type="Proteomes" id="UP001465976"/>
    </source>
</evidence>
<evidence type="ECO:0000256" key="1">
    <source>
        <dbReference type="SAM" id="MobiDB-lite"/>
    </source>
</evidence>
<organism evidence="2 3">
    <name type="scientific">Marasmius crinis-equi</name>
    <dbReference type="NCBI Taxonomy" id="585013"/>
    <lineage>
        <taxon>Eukaryota</taxon>
        <taxon>Fungi</taxon>
        <taxon>Dikarya</taxon>
        <taxon>Basidiomycota</taxon>
        <taxon>Agaricomycotina</taxon>
        <taxon>Agaricomycetes</taxon>
        <taxon>Agaricomycetidae</taxon>
        <taxon>Agaricales</taxon>
        <taxon>Marasmiineae</taxon>
        <taxon>Marasmiaceae</taxon>
        <taxon>Marasmius</taxon>
    </lineage>
</organism>
<proteinExistence type="predicted"/>
<feature type="region of interest" description="Disordered" evidence="1">
    <location>
        <begin position="353"/>
        <end position="376"/>
    </location>
</feature>
<reference evidence="2 3" key="1">
    <citation type="submission" date="2024-02" db="EMBL/GenBank/DDBJ databases">
        <title>A draft genome for the cacao thread blight pathogen Marasmius crinis-equi.</title>
        <authorList>
            <person name="Cohen S.P."/>
            <person name="Baruah I.K."/>
            <person name="Amoako-Attah I."/>
            <person name="Bukari Y."/>
            <person name="Meinhardt L.W."/>
            <person name="Bailey B.A."/>
        </authorList>
    </citation>
    <scope>NUCLEOTIDE SEQUENCE [LARGE SCALE GENOMIC DNA]</scope>
    <source>
        <strain evidence="2 3">GH-76</strain>
    </source>
</reference>
<name>A0ABR3FFC1_9AGAR</name>
<evidence type="ECO:0000313" key="2">
    <source>
        <dbReference type="EMBL" id="KAL0574032.1"/>
    </source>
</evidence>
<keyword evidence="3" id="KW-1185">Reference proteome</keyword>
<sequence>MQIDTSLCSSYPRDTLVDIDFAYATSESSIYLLYKNGNLVAVQAPPTSYLSPEDTLLHFYEDRQERDLRTVLRLAEEQAVDFSRVTWMDLYHDGAGNNCRLVPRSMHGATYKITSPTWLPFVQESDIQLIKWVQWGRSLCLLRGQRVVVDIGWDDKSLLWLDDTMKNLKTLAELDLCYQPLAHVLRGKDVVGLVYEDFDGRHTRYTDKRTVYEAYAKAFRNRIYFTFMSGFTHIDKEGRFRLIDNFHVVKVFRGPIEENETSLREKHMRILKKGFEEFREKPTDLEVHLGSPHESLLTRYYQSTSEHPHDNPALPFCIPLPRFSSLTRWFSTYIPRRQDELIRVKRRRHLSSSAALVKRGSKGPSSGPTDASDEPLEMMSEFTPLLVSRCIREVETEGEATIVELGY</sequence>
<gene>
    <name evidence="2" type="ORF">V5O48_007916</name>
</gene>